<dbReference type="PROSITE" id="PS50271">
    <property type="entry name" value="ZF_UBP"/>
    <property type="match status" value="1"/>
</dbReference>
<dbReference type="AlphaFoldDB" id="A0AA88M930"/>
<protein>
    <recommendedName>
        <fullName evidence="9">Ubiquitin carboxyl-terminal hydrolase</fullName>
        <ecNumber evidence="9">3.4.19.12</ecNumber>
    </recommendedName>
</protein>
<feature type="compositionally biased region" description="Acidic residues" evidence="10">
    <location>
        <begin position="571"/>
        <end position="584"/>
    </location>
</feature>
<feature type="compositionally biased region" description="Polar residues" evidence="10">
    <location>
        <begin position="487"/>
        <end position="496"/>
    </location>
</feature>
<dbReference type="EC" id="3.4.19.12" evidence="9"/>
<feature type="domain" description="UBP-type" evidence="12">
    <location>
        <begin position="26"/>
        <end position="146"/>
    </location>
</feature>
<comment type="caution">
    <text evidence="13">The sequence shown here is derived from an EMBL/GenBank/DDBJ whole genome shotgun (WGS) entry which is preliminary data.</text>
</comment>
<dbReference type="Pfam" id="PF00443">
    <property type="entry name" value="UCH"/>
    <property type="match status" value="1"/>
</dbReference>
<keyword evidence="9" id="KW-0788">Thiol protease</keyword>
<organism evidence="13 14">
    <name type="scientific">Tachysurus vachellii</name>
    <name type="common">Darkbarbel catfish</name>
    <name type="synonym">Pelteobagrus vachellii</name>
    <dbReference type="NCBI Taxonomy" id="175792"/>
    <lineage>
        <taxon>Eukaryota</taxon>
        <taxon>Metazoa</taxon>
        <taxon>Chordata</taxon>
        <taxon>Craniata</taxon>
        <taxon>Vertebrata</taxon>
        <taxon>Euteleostomi</taxon>
        <taxon>Actinopterygii</taxon>
        <taxon>Neopterygii</taxon>
        <taxon>Teleostei</taxon>
        <taxon>Ostariophysi</taxon>
        <taxon>Siluriformes</taxon>
        <taxon>Bagridae</taxon>
        <taxon>Tachysurus</taxon>
    </lineage>
</organism>
<feature type="compositionally biased region" description="Basic and acidic residues" evidence="10">
    <location>
        <begin position="174"/>
        <end position="196"/>
    </location>
</feature>
<evidence type="ECO:0000313" key="13">
    <source>
        <dbReference type="EMBL" id="KAK2831107.1"/>
    </source>
</evidence>
<reference evidence="13" key="1">
    <citation type="submission" date="2023-08" db="EMBL/GenBank/DDBJ databases">
        <title>Pelteobagrus vachellii genome.</title>
        <authorList>
            <person name="Liu H."/>
        </authorList>
    </citation>
    <scope>NUCLEOTIDE SEQUENCE</scope>
    <source>
        <strain evidence="13">PRFRI_2022a</strain>
        <tissue evidence="13">Muscle</tissue>
    </source>
</reference>
<dbReference type="PANTHER" id="PTHR21646">
    <property type="entry name" value="UBIQUITIN CARBOXYL-TERMINAL HYDROLASE"/>
    <property type="match status" value="1"/>
</dbReference>
<sequence>MGKKRAKARGKDPEEDLDSSADLIGVKCTHIRKGTDPSWLRKTSIDESWDVCEECETCERKKESIDKDAQEMSAIWMCLKCGHRGCGRFSENQHAIKHYETPRSEQHCLVLSLDNWSVWCYICDDDVSYSSTGQLAQLISNIKKQMQDESRHKAVTRKAEEEKNTSSETVQENEAEKEQENKEEQKENKKCVKQNDQEAQSRTVPVRGLSNLGNTCFFNAVMQNLSQTLLLREQLGDFRDEEKSVLITPSSSSQLDPLQVQLPRPGSLTLAMCQLLNEIQVTRKGVVTPCELFTQVCKKAARFKSFQQQDSQELLRYLLDGMEAEENIRVTCGILNALKSSGKTSEPEQKKLVKEYKSNGVTKSFVERVFGGELTSTLMCTDCKTVSMVTEVFLDLSLPVANEAYRKKKVGGQQKKSESTESLPSVETPLTNGDEDMPTGAGSKYQQKKAKKQAKKQAKTQRRQQKQSTKFTLDLLTNQSEDADSPEASSLSTGEQQKAETESGAEELMTPANEEREEEDEEGESEAPNSSSNRFISLSEQGTGNPEVEEEDGHREATLTKSVRALSISEVEPEVESGAESEMELGTESGFVAVNADPIAAFSTLSSRAALNNSESSVESCLQEFTQVEQLTHPNSLLCVTCSQRASHGGKKKVYTEGIKQMLISSPPPVLTLHLNRFKKVGYSLCKVNRHVQFPQVLDLGPFCSTKCKGVKEGQTQLLYSLYGIVEHSGTMRSGHYTAFVKARPYTHASSGLLNVAAEDGTPLEGSWFYVSDSSVQSVTEARVQSSQAYLLFYERIS</sequence>
<dbReference type="PANTHER" id="PTHR21646:SF12">
    <property type="entry name" value="UBIQUITIN CARBOXYL-TERMINAL HYDROLASE 16"/>
    <property type="match status" value="1"/>
</dbReference>
<feature type="compositionally biased region" description="Acidic residues" evidence="10">
    <location>
        <begin position="515"/>
        <end position="525"/>
    </location>
</feature>
<keyword evidence="4 8" id="KW-0863">Zinc-finger</keyword>
<keyword evidence="14" id="KW-1185">Reference proteome</keyword>
<feature type="domain" description="USP" evidence="11">
    <location>
        <begin position="207"/>
        <end position="797"/>
    </location>
</feature>
<gene>
    <name evidence="13" type="ORF">Q7C36_016193</name>
</gene>
<feature type="compositionally biased region" description="Polar residues" evidence="10">
    <location>
        <begin position="420"/>
        <end position="431"/>
    </location>
</feature>
<keyword evidence="5 9" id="KW-0833">Ubl conjugation pathway</keyword>
<dbReference type="GO" id="GO:0008270">
    <property type="term" value="F:zinc ion binding"/>
    <property type="evidence" value="ECO:0007669"/>
    <property type="project" value="UniProtKB-KW"/>
</dbReference>
<dbReference type="EMBL" id="JAVHJS010000017">
    <property type="protein sequence ID" value="KAK2831107.1"/>
    <property type="molecule type" value="Genomic_DNA"/>
</dbReference>
<evidence type="ECO:0000259" key="12">
    <source>
        <dbReference type="PROSITE" id="PS50271"/>
    </source>
</evidence>
<dbReference type="InterPro" id="IPR001394">
    <property type="entry name" value="Peptidase_C19_UCH"/>
</dbReference>
<name>A0AA88M930_TACVA</name>
<dbReference type="InterPro" id="IPR028889">
    <property type="entry name" value="USP"/>
</dbReference>
<feature type="compositionally biased region" description="Basic and acidic residues" evidence="10">
    <location>
        <begin position="147"/>
        <end position="165"/>
    </location>
</feature>
<dbReference type="Gene3D" id="3.90.70.10">
    <property type="entry name" value="Cysteine proteinases"/>
    <property type="match status" value="2"/>
</dbReference>
<keyword evidence="3" id="KW-0479">Metal-binding</keyword>
<evidence type="ECO:0000256" key="7">
    <source>
        <dbReference type="ARBA" id="ARBA00022833"/>
    </source>
</evidence>
<accession>A0AA88M930</accession>
<feature type="region of interest" description="Disordered" evidence="10">
    <location>
        <begin position="147"/>
        <end position="204"/>
    </location>
</feature>
<dbReference type="PROSITE" id="PS00973">
    <property type="entry name" value="USP_2"/>
    <property type="match status" value="1"/>
</dbReference>
<keyword evidence="6 9" id="KW-0378">Hydrolase</keyword>
<dbReference type="GO" id="GO:0006508">
    <property type="term" value="P:proteolysis"/>
    <property type="evidence" value="ECO:0007669"/>
    <property type="project" value="UniProtKB-KW"/>
</dbReference>
<evidence type="ECO:0000256" key="4">
    <source>
        <dbReference type="ARBA" id="ARBA00022771"/>
    </source>
</evidence>
<evidence type="ECO:0000313" key="14">
    <source>
        <dbReference type="Proteomes" id="UP001187315"/>
    </source>
</evidence>
<dbReference type="SUPFAM" id="SSF54001">
    <property type="entry name" value="Cysteine proteinases"/>
    <property type="match status" value="1"/>
</dbReference>
<evidence type="ECO:0000256" key="3">
    <source>
        <dbReference type="ARBA" id="ARBA00022723"/>
    </source>
</evidence>
<dbReference type="GO" id="GO:0016579">
    <property type="term" value="P:protein deubiquitination"/>
    <property type="evidence" value="ECO:0007669"/>
    <property type="project" value="InterPro"/>
</dbReference>
<keyword evidence="2 9" id="KW-0645">Protease</keyword>
<dbReference type="Gene3D" id="3.30.40.10">
    <property type="entry name" value="Zinc/RING finger domain, C3HC4 (zinc finger)"/>
    <property type="match status" value="1"/>
</dbReference>
<dbReference type="CDD" id="cd02667">
    <property type="entry name" value="Peptidase_C19K"/>
    <property type="match status" value="1"/>
</dbReference>
<dbReference type="SMART" id="SM00290">
    <property type="entry name" value="ZnF_UBP"/>
    <property type="match status" value="1"/>
</dbReference>
<comment type="catalytic activity">
    <reaction evidence="1 9">
        <text>Thiol-dependent hydrolysis of ester, thioester, amide, peptide and isopeptide bonds formed by the C-terminal Gly of ubiquitin (a 76-residue protein attached to proteins as an intracellular targeting signal).</text>
        <dbReference type="EC" id="3.4.19.12"/>
    </reaction>
</comment>
<dbReference type="InterPro" id="IPR013083">
    <property type="entry name" value="Znf_RING/FYVE/PHD"/>
</dbReference>
<proteinExistence type="inferred from homology"/>
<evidence type="ECO:0000256" key="1">
    <source>
        <dbReference type="ARBA" id="ARBA00000707"/>
    </source>
</evidence>
<keyword evidence="7" id="KW-0862">Zinc</keyword>
<dbReference type="InterPro" id="IPR018200">
    <property type="entry name" value="USP_CS"/>
</dbReference>
<evidence type="ECO:0000256" key="8">
    <source>
        <dbReference type="PROSITE-ProRule" id="PRU00502"/>
    </source>
</evidence>
<dbReference type="InterPro" id="IPR050185">
    <property type="entry name" value="Ub_carboxyl-term_hydrolase"/>
</dbReference>
<evidence type="ECO:0000256" key="10">
    <source>
        <dbReference type="SAM" id="MobiDB-lite"/>
    </source>
</evidence>
<dbReference type="SUPFAM" id="SSF57850">
    <property type="entry name" value="RING/U-box"/>
    <property type="match status" value="1"/>
</dbReference>
<evidence type="ECO:0000256" key="2">
    <source>
        <dbReference type="ARBA" id="ARBA00022670"/>
    </source>
</evidence>
<dbReference type="Pfam" id="PF02148">
    <property type="entry name" value="zf-UBP"/>
    <property type="match status" value="1"/>
</dbReference>
<dbReference type="InterPro" id="IPR001607">
    <property type="entry name" value="Znf_UBP"/>
</dbReference>
<feature type="region of interest" description="Disordered" evidence="10">
    <location>
        <begin position="407"/>
        <end position="584"/>
    </location>
</feature>
<dbReference type="InterPro" id="IPR038765">
    <property type="entry name" value="Papain-like_cys_pep_sf"/>
</dbReference>
<evidence type="ECO:0000256" key="5">
    <source>
        <dbReference type="ARBA" id="ARBA00022786"/>
    </source>
</evidence>
<evidence type="ECO:0000256" key="9">
    <source>
        <dbReference type="RuleBase" id="RU366025"/>
    </source>
</evidence>
<dbReference type="GO" id="GO:0004843">
    <property type="term" value="F:cysteine-type deubiquitinase activity"/>
    <property type="evidence" value="ECO:0007669"/>
    <property type="project" value="UniProtKB-UniRule"/>
</dbReference>
<feature type="compositionally biased region" description="Basic residues" evidence="10">
    <location>
        <begin position="446"/>
        <end position="465"/>
    </location>
</feature>
<dbReference type="Proteomes" id="UP001187315">
    <property type="component" value="Unassembled WGS sequence"/>
</dbReference>
<feature type="compositionally biased region" description="Polar residues" evidence="10">
    <location>
        <begin position="527"/>
        <end position="544"/>
    </location>
</feature>
<dbReference type="FunFam" id="3.30.40.10:FF:000147">
    <property type="entry name" value="Ubiquitin carboxyl-terminal hydrolase 16"/>
    <property type="match status" value="1"/>
</dbReference>
<evidence type="ECO:0000259" key="11">
    <source>
        <dbReference type="PROSITE" id="PS50235"/>
    </source>
</evidence>
<comment type="similarity">
    <text evidence="9">Belongs to the peptidase C19 family.</text>
</comment>
<dbReference type="PROSITE" id="PS50235">
    <property type="entry name" value="USP_3"/>
    <property type="match status" value="1"/>
</dbReference>
<evidence type="ECO:0000256" key="6">
    <source>
        <dbReference type="ARBA" id="ARBA00022801"/>
    </source>
</evidence>
<dbReference type="PROSITE" id="PS00972">
    <property type="entry name" value="USP_1"/>
    <property type="match status" value="1"/>
</dbReference>